<evidence type="ECO:0000256" key="6">
    <source>
        <dbReference type="SAM" id="Phobius"/>
    </source>
</evidence>
<organism evidence="8 9">
    <name type="scientific">Ornithinimicrobium cryptoxanthini</name>
    <dbReference type="NCBI Taxonomy" id="2934161"/>
    <lineage>
        <taxon>Bacteria</taxon>
        <taxon>Bacillati</taxon>
        <taxon>Actinomycetota</taxon>
        <taxon>Actinomycetes</taxon>
        <taxon>Micrococcales</taxon>
        <taxon>Ornithinimicrobiaceae</taxon>
        <taxon>Ornithinimicrobium</taxon>
    </lineage>
</organism>
<evidence type="ECO:0000313" key="9">
    <source>
        <dbReference type="Proteomes" id="UP001056535"/>
    </source>
</evidence>
<evidence type="ECO:0000256" key="4">
    <source>
        <dbReference type="ARBA" id="ARBA00022989"/>
    </source>
</evidence>
<name>A0ABY4YHW4_9MICO</name>
<feature type="transmembrane region" description="Helical" evidence="6">
    <location>
        <begin position="253"/>
        <end position="273"/>
    </location>
</feature>
<proteinExistence type="inferred from homology"/>
<dbReference type="InterPro" id="IPR050638">
    <property type="entry name" value="AA-Vitamin_Transporters"/>
</dbReference>
<protein>
    <submittedName>
        <fullName evidence="8">DMT family transporter</fullName>
    </submittedName>
</protein>
<feature type="transmembrane region" description="Helical" evidence="6">
    <location>
        <begin position="152"/>
        <end position="171"/>
    </location>
</feature>
<comment type="subcellular location">
    <subcellularLocation>
        <location evidence="1">Membrane</location>
        <topology evidence="1">Multi-pass membrane protein</topology>
    </subcellularLocation>
</comment>
<dbReference type="SUPFAM" id="SSF103481">
    <property type="entry name" value="Multidrug resistance efflux transporter EmrE"/>
    <property type="match status" value="2"/>
</dbReference>
<feature type="transmembrane region" description="Helical" evidence="6">
    <location>
        <begin position="126"/>
        <end position="146"/>
    </location>
</feature>
<keyword evidence="5 6" id="KW-0472">Membrane</keyword>
<dbReference type="InterPro" id="IPR037185">
    <property type="entry name" value="EmrE-like"/>
</dbReference>
<dbReference type="Pfam" id="PF00892">
    <property type="entry name" value="EamA"/>
    <property type="match status" value="2"/>
</dbReference>
<keyword evidence="9" id="KW-1185">Reference proteome</keyword>
<feature type="transmembrane region" description="Helical" evidence="6">
    <location>
        <begin position="221"/>
        <end position="241"/>
    </location>
</feature>
<comment type="similarity">
    <text evidence="2">Belongs to the EamA transporter family.</text>
</comment>
<evidence type="ECO:0000256" key="5">
    <source>
        <dbReference type="ARBA" id="ARBA00023136"/>
    </source>
</evidence>
<gene>
    <name evidence="8" type="ORF">NF557_16625</name>
</gene>
<sequence length="322" mass="33491">MRNRMLIGLALAIVSAATFGTSGSVAKGLLDSGWSPLAAVTWRVGVATLVLLVPALLMLRGRWHLLRTGWVSMALFGLLAVAACQLTYFLAVERISVAVALLLEYLGIILVVGWLWLRHGQRPRPLTIMGAAVAVAGLAFVLDLFGAVQIDLLGVFWGLCAAVGLATYFIISADESTGLPPLVLATGGLAIGTAGLVAVGLAGILPMTTATGDVQLAGAALPWWTAILLLGVVAAAISYATGIAATRRLGSKLGSFVGLTEVMFSFVWAWVLLGQMPAAIQLLGGALILTGVVLVKLDERPDDLLPRGPQVVEDASPQPLEV</sequence>
<dbReference type="EMBL" id="CP099490">
    <property type="protein sequence ID" value="USQ76189.1"/>
    <property type="molecule type" value="Genomic_DNA"/>
</dbReference>
<evidence type="ECO:0000256" key="3">
    <source>
        <dbReference type="ARBA" id="ARBA00022692"/>
    </source>
</evidence>
<keyword evidence="4 6" id="KW-1133">Transmembrane helix</keyword>
<feature type="transmembrane region" description="Helical" evidence="6">
    <location>
        <begin position="42"/>
        <end position="59"/>
    </location>
</feature>
<feature type="transmembrane region" description="Helical" evidence="6">
    <location>
        <begin position="71"/>
        <end position="91"/>
    </location>
</feature>
<dbReference type="Proteomes" id="UP001056535">
    <property type="component" value="Chromosome"/>
</dbReference>
<feature type="domain" description="EamA" evidence="7">
    <location>
        <begin position="153"/>
        <end position="295"/>
    </location>
</feature>
<dbReference type="PANTHER" id="PTHR32322:SF2">
    <property type="entry name" value="EAMA DOMAIN-CONTAINING PROTEIN"/>
    <property type="match status" value="1"/>
</dbReference>
<dbReference type="PANTHER" id="PTHR32322">
    <property type="entry name" value="INNER MEMBRANE TRANSPORTER"/>
    <property type="match status" value="1"/>
</dbReference>
<reference evidence="8" key="1">
    <citation type="submission" date="2022-06" db="EMBL/GenBank/DDBJ databases">
        <title>Ornithinimicrobium JY.X270.</title>
        <authorList>
            <person name="Huang Y."/>
        </authorList>
    </citation>
    <scope>NUCLEOTIDE SEQUENCE</scope>
    <source>
        <strain evidence="8">JY.X270</strain>
    </source>
</reference>
<feature type="transmembrane region" description="Helical" evidence="6">
    <location>
        <begin position="279"/>
        <end position="297"/>
    </location>
</feature>
<feature type="transmembrane region" description="Helical" evidence="6">
    <location>
        <begin position="97"/>
        <end position="117"/>
    </location>
</feature>
<feature type="domain" description="EamA" evidence="7">
    <location>
        <begin position="7"/>
        <end position="142"/>
    </location>
</feature>
<dbReference type="RefSeq" id="WP_252620884.1">
    <property type="nucleotide sequence ID" value="NZ_CP099490.1"/>
</dbReference>
<evidence type="ECO:0000256" key="1">
    <source>
        <dbReference type="ARBA" id="ARBA00004141"/>
    </source>
</evidence>
<dbReference type="InterPro" id="IPR000620">
    <property type="entry name" value="EamA_dom"/>
</dbReference>
<evidence type="ECO:0000259" key="7">
    <source>
        <dbReference type="Pfam" id="PF00892"/>
    </source>
</evidence>
<evidence type="ECO:0000256" key="2">
    <source>
        <dbReference type="ARBA" id="ARBA00007362"/>
    </source>
</evidence>
<evidence type="ECO:0000313" key="8">
    <source>
        <dbReference type="EMBL" id="USQ76189.1"/>
    </source>
</evidence>
<accession>A0ABY4YHW4</accession>
<feature type="transmembrane region" description="Helical" evidence="6">
    <location>
        <begin position="183"/>
        <end position="209"/>
    </location>
</feature>
<keyword evidence="3 6" id="KW-0812">Transmembrane</keyword>